<feature type="region of interest" description="Disordered" evidence="4">
    <location>
        <begin position="244"/>
        <end position="317"/>
    </location>
</feature>
<keyword evidence="7" id="KW-1185">Reference proteome</keyword>
<dbReference type="CDD" id="cd15517">
    <property type="entry name" value="PHD_TCF19_like"/>
    <property type="match status" value="1"/>
</dbReference>
<evidence type="ECO:0000256" key="2">
    <source>
        <dbReference type="ARBA" id="ARBA00022771"/>
    </source>
</evidence>
<evidence type="ECO:0000313" key="7">
    <source>
        <dbReference type="Proteomes" id="UP000192247"/>
    </source>
</evidence>
<keyword evidence="3" id="KW-0862">Zinc</keyword>
<dbReference type="CDD" id="cd20145">
    <property type="entry name" value="PWWP_ZCWPW1"/>
    <property type="match status" value="1"/>
</dbReference>
<evidence type="ECO:0000256" key="4">
    <source>
        <dbReference type="SAM" id="MobiDB-lite"/>
    </source>
</evidence>
<keyword evidence="1" id="KW-0479">Metal-binding</keyword>
<dbReference type="Pfam" id="PF00855">
    <property type="entry name" value="PWWP"/>
    <property type="match status" value="1"/>
</dbReference>
<dbReference type="InterPro" id="IPR000313">
    <property type="entry name" value="PWWP_dom"/>
</dbReference>
<dbReference type="PANTHER" id="PTHR15999:SF2">
    <property type="entry name" value="ZINC FINGER CW-TYPE PWWP DOMAIN PROTEIN 1"/>
    <property type="match status" value="1"/>
</dbReference>
<dbReference type="EMBL" id="MNPL01000409">
    <property type="protein sequence ID" value="OQR80047.1"/>
    <property type="molecule type" value="Genomic_DNA"/>
</dbReference>
<accession>A0A1V9Y2R4</accession>
<dbReference type="InterPro" id="IPR011124">
    <property type="entry name" value="Znf_CW"/>
</dbReference>
<dbReference type="SUPFAM" id="SSF57903">
    <property type="entry name" value="FYVE/PHD zinc finger"/>
    <property type="match status" value="1"/>
</dbReference>
<gene>
    <name evidence="6" type="ORF">BIW11_05323</name>
</gene>
<comment type="caution">
    <text evidence="6">The sequence shown here is derived from an EMBL/GenBank/DDBJ whole genome shotgun (WGS) entry which is preliminary data.</text>
</comment>
<evidence type="ECO:0000313" key="6">
    <source>
        <dbReference type="EMBL" id="OQR80047.1"/>
    </source>
</evidence>
<dbReference type="Proteomes" id="UP000192247">
    <property type="component" value="Unassembled WGS sequence"/>
</dbReference>
<evidence type="ECO:0000256" key="3">
    <source>
        <dbReference type="ARBA" id="ARBA00022833"/>
    </source>
</evidence>
<reference evidence="6 7" key="1">
    <citation type="journal article" date="2017" name="Gigascience">
        <title>Draft genome of the honey bee ectoparasitic mite, Tropilaelaps mercedesae, is shaped by the parasitic life history.</title>
        <authorList>
            <person name="Dong X."/>
            <person name="Armstrong S.D."/>
            <person name="Xia D."/>
            <person name="Makepeace B.L."/>
            <person name="Darby A.C."/>
            <person name="Kadowaki T."/>
        </authorList>
    </citation>
    <scope>NUCLEOTIDE SEQUENCE [LARGE SCALE GENOMIC DNA]</scope>
    <source>
        <strain evidence="6">Wuxi-XJTLU</strain>
    </source>
</reference>
<feature type="compositionally biased region" description="Basic residues" evidence="4">
    <location>
        <begin position="255"/>
        <end position="269"/>
    </location>
</feature>
<evidence type="ECO:0000259" key="5">
    <source>
        <dbReference type="PROSITE" id="PS51050"/>
    </source>
</evidence>
<dbReference type="InParanoid" id="A0A1V9Y2R4"/>
<dbReference type="PROSITE" id="PS51050">
    <property type="entry name" value="ZF_CW"/>
    <property type="match status" value="1"/>
</dbReference>
<dbReference type="PANTHER" id="PTHR15999">
    <property type="entry name" value="ZINC FINGER CW-TYPE PWWP DOMAIN PROTEIN 1"/>
    <property type="match status" value="1"/>
</dbReference>
<protein>
    <recommendedName>
        <fullName evidence="5">CW-type domain-containing protein</fullName>
    </recommendedName>
</protein>
<feature type="domain" description="CW-type" evidence="5">
    <location>
        <begin position="33"/>
        <end position="82"/>
    </location>
</feature>
<evidence type="ECO:0000256" key="1">
    <source>
        <dbReference type="ARBA" id="ARBA00022723"/>
    </source>
</evidence>
<dbReference type="SUPFAM" id="SSF63748">
    <property type="entry name" value="Tudor/PWWP/MBT"/>
    <property type="match status" value="1"/>
</dbReference>
<name>A0A1V9Y2R4_9ACAR</name>
<dbReference type="Gene3D" id="2.30.30.140">
    <property type="match status" value="1"/>
</dbReference>
<keyword evidence="2" id="KW-0863">Zinc-finger</keyword>
<feature type="non-terminal residue" evidence="6">
    <location>
        <position position="317"/>
    </location>
</feature>
<dbReference type="OrthoDB" id="757982at2759"/>
<feature type="compositionally biased region" description="Basic and acidic residues" evidence="4">
    <location>
        <begin position="284"/>
        <end position="295"/>
    </location>
</feature>
<dbReference type="InterPro" id="IPR011011">
    <property type="entry name" value="Znf_FYVE_PHD"/>
</dbReference>
<organism evidence="6 7">
    <name type="scientific">Tropilaelaps mercedesae</name>
    <dbReference type="NCBI Taxonomy" id="418985"/>
    <lineage>
        <taxon>Eukaryota</taxon>
        <taxon>Metazoa</taxon>
        <taxon>Ecdysozoa</taxon>
        <taxon>Arthropoda</taxon>
        <taxon>Chelicerata</taxon>
        <taxon>Arachnida</taxon>
        <taxon>Acari</taxon>
        <taxon>Parasitiformes</taxon>
        <taxon>Mesostigmata</taxon>
        <taxon>Gamasina</taxon>
        <taxon>Dermanyssoidea</taxon>
        <taxon>Laelapidae</taxon>
        <taxon>Tropilaelaps</taxon>
    </lineage>
</organism>
<dbReference type="GO" id="GO:0008270">
    <property type="term" value="F:zinc ion binding"/>
    <property type="evidence" value="ECO:0007669"/>
    <property type="project" value="UniProtKB-KW"/>
</dbReference>
<dbReference type="AlphaFoldDB" id="A0A1V9Y2R4"/>
<sequence length="317" mass="35978">MNSTETLVNVVKDCNVEETSDTALSLLDFRLHKDNEGLWIQCDACDAWRHVLSARDPLLYANVQFFCSEVKKHCGSPSDKGVDGLFYHPEFFPGNVVWAQKDKDSVGSGPHWWPALIEDGHDRRSQFFLLGANKSPESRPIAYHVTFLDTWRSGGWVGAHRVHPFIDDAVELVNFQKQKSVAAVPKRARLLTEAIERARNALRTKDITNRLELFSFVAHVARQRGMLKMSDKADYIANGTTTAISSSERTENGSRPRKKIQFVTKKRSRQTTSKGIRLPKRLKKAVDFKGLKNQEETPSPSSEIRSQKESFIPRLIK</sequence>
<dbReference type="GO" id="GO:0005634">
    <property type="term" value="C:nucleus"/>
    <property type="evidence" value="ECO:0007669"/>
    <property type="project" value="TreeGrafter"/>
</dbReference>
<proteinExistence type="predicted"/>
<dbReference type="InterPro" id="IPR042778">
    <property type="entry name" value="ZCWPW1/ZCWPW2"/>
</dbReference>